<reference evidence="2 3" key="1">
    <citation type="submission" date="2013-02" db="EMBL/GenBank/DDBJ databases">
        <title>The Genome Annotation of Plasmodium falciparum Palo Alto/Uganda.</title>
        <authorList>
            <consortium name="The Broad Institute Genome Sequencing Platform"/>
            <consortium name="The Broad Institute Genome Sequencing Center for Infectious Disease"/>
            <person name="Neafsey D."/>
            <person name="Hoffman S."/>
            <person name="Volkman S."/>
            <person name="Rosenthal P."/>
            <person name="Walker B."/>
            <person name="Young S.K."/>
            <person name="Zeng Q."/>
            <person name="Gargeya S."/>
            <person name="Fitzgerald M."/>
            <person name="Haas B."/>
            <person name="Abouelleil A."/>
            <person name="Allen A.W."/>
            <person name="Alvarado L."/>
            <person name="Arachchi H.M."/>
            <person name="Berlin A.M."/>
            <person name="Chapman S.B."/>
            <person name="Gainer-Dewar J."/>
            <person name="Goldberg J."/>
            <person name="Griggs A."/>
            <person name="Gujja S."/>
            <person name="Hansen M."/>
            <person name="Howarth C."/>
            <person name="Imamovic A."/>
            <person name="Ireland A."/>
            <person name="Larimer J."/>
            <person name="McCowan C."/>
            <person name="Murphy C."/>
            <person name="Pearson M."/>
            <person name="Poon T.W."/>
            <person name="Priest M."/>
            <person name="Roberts A."/>
            <person name="Saif S."/>
            <person name="Shea T."/>
            <person name="Sisk P."/>
            <person name="Sykes S."/>
            <person name="Wortman J."/>
            <person name="Nusbaum C."/>
            <person name="Birren B."/>
        </authorList>
    </citation>
    <scope>NUCLEOTIDE SEQUENCE [LARGE SCALE GENOMIC DNA]</scope>
    <source>
        <strain evidence="2 3">Palo Alto/Uganda</strain>
    </source>
</reference>
<reference evidence="2 3" key="2">
    <citation type="submission" date="2013-02" db="EMBL/GenBank/DDBJ databases">
        <title>The Genome Sequence of Plasmodium falciparum Palo Alto/Uganda.</title>
        <authorList>
            <consortium name="The Broad Institute Genome Sequencing Platform"/>
            <consortium name="The Broad Institute Genome Sequencing Center for Infectious Disease"/>
            <person name="Neafsey D."/>
            <person name="Cheeseman I."/>
            <person name="Volkman S."/>
            <person name="Adams J."/>
            <person name="Walker B."/>
            <person name="Young S.K."/>
            <person name="Zeng Q."/>
            <person name="Gargeya S."/>
            <person name="Fitzgerald M."/>
            <person name="Haas B."/>
            <person name="Abouelleil A."/>
            <person name="Alvarado L."/>
            <person name="Arachchi H.M."/>
            <person name="Berlin A.M."/>
            <person name="Chapman S.B."/>
            <person name="Dewar J."/>
            <person name="Goldberg J."/>
            <person name="Griggs A."/>
            <person name="Gujja S."/>
            <person name="Hansen M."/>
            <person name="Howarth C."/>
            <person name="Imamovic A."/>
            <person name="Larimer J."/>
            <person name="McCowan C."/>
            <person name="Murphy C."/>
            <person name="Neiman D."/>
            <person name="Pearson M."/>
            <person name="Priest M."/>
            <person name="Roberts A."/>
            <person name="Saif S."/>
            <person name="Shea T."/>
            <person name="Sisk P."/>
            <person name="Sykes S."/>
            <person name="Wortman J."/>
            <person name="Nusbaum C."/>
            <person name="Birren B."/>
        </authorList>
    </citation>
    <scope>NUCLEOTIDE SEQUENCE [LARGE SCALE GENOMIC DNA]</scope>
    <source>
        <strain evidence="2 3">Palo Alto/Uganda</strain>
    </source>
</reference>
<feature type="compositionally biased region" description="Acidic residues" evidence="1">
    <location>
        <begin position="111"/>
        <end position="123"/>
    </location>
</feature>
<feature type="region of interest" description="Disordered" evidence="1">
    <location>
        <begin position="110"/>
        <end position="137"/>
    </location>
</feature>
<feature type="region of interest" description="Disordered" evidence="1">
    <location>
        <begin position="1"/>
        <end position="21"/>
    </location>
</feature>
<dbReference type="EMBL" id="KI927326">
    <property type="protein sequence ID" value="ETW56234.1"/>
    <property type="molecule type" value="Genomic_DNA"/>
</dbReference>
<gene>
    <name evidence="2" type="ORF">PFUGPA_01753</name>
</gene>
<name>W4J2G5_PLAFP</name>
<accession>W4J2G5</accession>
<organism evidence="2 3">
    <name type="scientific">Plasmodium falciparum (isolate Palo Alto / Uganda)</name>
    <dbReference type="NCBI Taxonomy" id="57270"/>
    <lineage>
        <taxon>Eukaryota</taxon>
        <taxon>Sar</taxon>
        <taxon>Alveolata</taxon>
        <taxon>Apicomplexa</taxon>
        <taxon>Aconoidasida</taxon>
        <taxon>Haemosporida</taxon>
        <taxon>Plasmodiidae</taxon>
        <taxon>Plasmodium</taxon>
        <taxon>Plasmodium (Laverania)</taxon>
    </lineage>
</organism>
<evidence type="ECO:0008006" key="4">
    <source>
        <dbReference type="Google" id="ProtNLM"/>
    </source>
</evidence>
<evidence type="ECO:0000256" key="1">
    <source>
        <dbReference type="SAM" id="MobiDB-lite"/>
    </source>
</evidence>
<evidence type="ECO:0000313" key="3">
    <source>
        <dbReference type="Proteomes" id="UP000019103"/>
    </source>
</evidence>
<evidence type="ECO:0000313" key="2">
    <source>
        <dbReference type="EMBL" id="ETW56234.1"/>
    </source>
</evidence>
<proteinExistence type="predicted"/>
<protein>
    <recommendedName>
        <fullName evidence="4">Tetratricopeptide SHNi-TPR domain-containing protein</fullName>
    </recommendedName>
</protein>
<dbReference type="Proteomes" id="UP000019103">
    <property type="component" value="Unassembled WGS sequence"/>
</dbReference>
<dbReference type="AlphaFoldDB" id="W4J2G5"/>
<sequence>MSEEEVIANDSSNTNVDSDVDEQRELLETRTAQELFDMGRLEFKENKNYDVAAERFSMAVEKKVKELNIEGSIHSDLREFYLSFADALLTKEEEKNDLFEFLKKKKQVEVSDNEEAADKEEEVTDKKRRINLSNYKN</sequence>